<keyword evidence="1" id="KW-0472">Membrane</keyword>
<gene>
    <name evidence="2" type="ORF">AMJ74_00305</name>
</gene>
<reference evidence="2 3" key="1">
    <citation type="journal article" date="2015" name="Microbiome">
        <title>Genomic resolution of linkages in carbon, nitrogen, and sulfur cycling among widespread estuary sediment bacteria.</title>
        <authorList>
            <person name="Baker B.J."/>
            <person name="Lazar C.S."/>
            <person name="Teske A.P."/>
            <person name="Dick G.J."/>
        </authorList>
    </citation>
    <scope>NUCLEOTIDE SEQUENCE [LARGE SCALE GENOMIC DNA]</scope>
    <source>
        <strain evidence="2">SM1_77</strain>
    </source>
</reference>
<feature type="transmembrane region" description="Helical" evidence="1">
    <location>
        <begin position="7"/>
        <end position="28"/>
    </location>
</feature>
<keyword evidence="1" id="KW-0812">Transmembrane</keyword>
<accession>A0A0S8K3Z2</accession>
<sequence>MKIKNVYIILNLLICISCFVLNCAARVISPHVQNELIIPNNTPGVRHEIGGAFAYNKWIIDKEEGVIYSQTYPSASFSLYYNPSYTLGKHGWLGLIGGLEVIGAPLAWSDPDVEGFAVYTRPYAGVQLNGSVMTLRSVFSPVIMGTVWGDGEWITGAVLADFTAYQSTLLLHNPRPTNHAVWGGYRVGSGAHGPVAGYGFAFNKTTFLRAEYSYLSPKLFASFVVDREEVGGNVHYLTLGLFKQLE</sequence>
<dbReference type="AlphaFoldDB" id="A0A0S8K3Z2"/>
<comment type="caution">
    <text evidence="2">The sequence shown here is derived from an EMBL/GenBank/DDBJ whole genome shotgun (WGS) entry which is preliminary data.</text>
</comment>
<evidence type="ECO:0000313" key="3">
    <source>
        <dbReference type="Proteomes" id="UP000050975"/>
    </source>
</evidence>
<evidence type="ECO:0000313" key="2">
    <source>
        <dbReference type="EMBL" id="KPL15931.1"/>
    </source>
</evidence>
<keyword evidence="1" id="KW-1133">Transmembrane helix</keyword>
<organism evidence="2 3">
    <name type="scientific">candidate division WOR_3 bacterium SM1_77</name>
    <dbReference type="NCBI Taxonomy" id="1703778"/>
    <lineage>
        <taxon>Bacteria</taxon>
        <taxon>Bacteria division WOR-3</taxon>
    </lineage>
</organism>
<dbReference type="Proteomes" id="UP000050975">
    <property type="component" value="Unassembled WGS sequence"/>
</dbReference>
<name>A0A0S8K3Z2_UNCW3</name>
<dbReference type="EMBL" id="LJVE01000002">
    <property type="protein sequence ID" value="KPL15931.1"/>
    <property type="molecule type" value="Genomic_DNA"/>
</dbReference>
<proteinExistence type="predicted"/>
<protein>
    <submittedName>
        <fullName evidence="2">Uncharacterized protein</fullName>
    </submittedName>
</protein>
<evidence type="ECO:0000256" key="1">
    <source>
        <dbReference type="SAM" id="Phobius"/>
    </source>
</evidence>